<reference evidence="1" key="1">
    <citation type="journal article" date="2014" name="J. Proteomics">
        <title>Comparative proteomics reveals proteins impacted by nitrogen deprivation in wild-type and high lipid-accumulating mutant strains of Tisochrysis lutea.</title>
        <authorList>
            <person name="Garnier M."/>
            <person name="Carrier G."/>
            <person name="Rogniaux H."/>
            <person name="Nicolau E."/>
            <person name="Bougaran G."/>
            <person name="Saint-Jean B."/>
            <person name="Cadoret J.P."/>
        </authorList>
    </citation>
    <scope>NUCLEOTIDE SEQUENCE</scope>
</reference>
<name>X5CX07_9EUKA</name>
<accession>X5CX07</accession>
<dbReference type="EMBL" id="KF233739">
    <property type="protein sequence ID" value="AHW52416.1"/>
    <property type="molecule type" value="mRNA"/>
</dbReference>
<protein>
    <submittedName>
        <fullName evidence="1">Uncharacterized protein</fullName>
    </submittedName>
</protein>
<sequence length="247" mass="26875">MLAATSLLALGANRAEISTGNLRSDSGKFDNLKASWEKSLSLGDIKSTLRASYDYNANREFLKEVSLSGGLVEAASADDVGVDYELKRDFSTRQTDVKLTASLGDSKLNANYDTENQLREVGVSSKLELGDQTVNIEPSWLVKAKSARVKLMSALNNGKDKLSAQFDYDVDQQEVGGIEVSLDRQLEEGKVLHASYKPDKSDLELSLEDSTFESGATWTATANVPLEGDAGGILDNARVTLKRSWAW</sequence>
<organism evidence="1">
    <name type="scientific">Tisochrysis lutea</name>
    <dbReference type="NCBI Taxonomy" id="1321669"/>
    <lineage>
        <taxon>Eukaryota</taxon>
        <taxon>Haptista</taxon>
        <taxon>Haptophyta</taxon>
        <taxon>Prymnesiophyceae</taxon>
        <taxon>Isochrysidales</taxon>
        <taxon>Isochrysidaceae</taxon>
        <taxon>Tisochrysis</taxon>
    </lineage>
</organism>
<dbReference type="AlphaFoldDB" id="X5CX07"/>
<proteinExistence type="evidence at transcript level"/>
<evidence type="ECO:0000313" key="1">
    <source>
        <dbReference type="EMBL" id="AHW52416.1"/>
    </source>
</evidence>